<reference evidence="1 2" key="1">
    <citation type="submission" date="2019-10" db="EMBL/GenBank/DDBJ databases">
        <title>Rudanella paleaurantiibacter sp. nov., isolated from sludge.</title>
        <authorList>
            <person name="Xu S.Q."/>
        </authorList>
    </citation>
    <scope>NUCLEOTIDE SEQUENCE [LARGE SCALE GENOMIC DNA]</scope>
    <source>
        <strain evidence="1 2">HX-22-17</strain>
    </source>
</reference>
<dbReference type="AlphaFoldDB" id="A0A7J5TYV1"/>
<protein>
    <submittedName>
        <fullName evidence="1">Uncharacterized protein</fullName>
    </submittedName>
</protein>
<evidence type="ECO:0000313" key="1">
    <source>
        <dbReference type="EMBL" id="KAB7730127.1"/>
    </source>
</evidence>
<dbReference type="Proteomes" id="UP000488299">
    <property type="component" value="Unassembled WGS sequence"/>
</dbReference>
<gene>
    <name evidence="1" type="ORF">F5984_13165</name>
</gene>
<accession>A0A7J5TYV1</accession>
<sequence length="132" mass="15087">MSSSASIVFVDEDPDEHLIFAIHLQRVAPQYTLRCLESAQELKVYLQTAIEKPLLIILAVYPHRFGSEFIDCQGKIDEKWVRSGLPLVLCVDDYAQPINADWHKSFSVLQRSFKAKYTQAQLEKVLSRAIHA</sequence>
<organism evidence="1 2">
    <name type="scientific">Rudanella paleaurantiibacter</name>
    <dbReference type="NCBI Taxonomy" id="2614655"/>
    <lineage>
        <taxon>Bacteria</taxon>
        <taxon>Pseudomonadati</taxon>
        <taxon>Bacteroidota</taxon>
        <taxon>Cytophagia</taxon>
        <taxon>Cytophagales</taxon>
        <taxon>Cytophagaceae</taxon>
        <taxon>Rudanella</taxon>
    </lineage>
</organism>
<comment type="caution">
    <text evidence="1">The sequence shown here is derived from an EMBL/GenBank/DDBJ whole genome shotgun (WGS) entry which is preliminary data.</text>
</comment>
<dbReference type="EMBL" id="WELI01000005">
    <property type="protein sequence ID" value="KAB7730127.1"/>
    <property type="molecule type" value="Genomic_DNA"/>
</dbReference>
<evidence type="ECO:0000313" key="2">
    <source>
        <dbReference type="Proteomes" id="UP000488299"/>
    </source>
</evidence>
<name>A0A7J5TYV1_9BACT</name>
<keyword evidence="2" id="KW-1185">Reference proteome</keyword>
<dbReference type="RefSeq" id="WP_152124734.1">
    <property type="nucleotide sequence ID" value="NZ_WELI01000005.1"/>
</dbReference>
<proteinExistence type="predicted"/>